<keyword evidence="4 7" id="KW-0722">Serine protease inhibitor</keyword>
<comment type="caution">
    <text evidence="7">Lacks conserved residue(s) required for the propagation of feature annotation.</text>
</comment>
<reference evidence="8" key="1">
    <citation type="submission" date="2015-05" db="UniProtKB">
        <authorList>
            <consortium name="EnsemblMetazoa"/>
        </authorList>
    </citation>
    <scope>IDENTIFICATION</scope>
</reference>
<keyword evidence="2" id="KW-0964">Secreted</keyword>
<comment type="similarity">
    <text evidence="6 7">Belongs to the protease inhibitor I19 family.</text>
</comment>
<organism evidence="8 9">
    <name type="scientific">Rhodnius prolixus</name>
    <name type="common">Triatomid bug</name>
    <dbReference type="NCBI Taxonomy" id="13249"/>
    <lineage>
        <taxon>Eukaryota</taxon>
        <taxon>Metazoa</taxon>
        <taxon>Ecdysozoa</taxon>
        <taxon>Arthropoda</taxon>
        <taxon>Hexapoda</taxon>
        <taxon>Insecta</taxon>
        <taxon>Pterygota</taxon>
        <taxon>Neoptera</taxon>
        <taxon>Paraneoptera</taxon>
        <taxon>Hemiptera</taxon>
        <taxon>Heteroptera</taxon>
        <taxon>Panheteroptera</taxon>
        <taxon>Cimicomorpha</taxon>
        <taxon>Reduviidae</taxon>
        <taxon>Triatominae</taxon>
        <taxon>Rhodnius</taxon>
    </lineage>
</organism>
<dbReference type="PROSITE" id="PS51446">
    <property type="entry name" value="PACIFASTIN"/>
    <property type="match status" value="1"/>
</dbReference>
<dbReference type="Proteomes" id="UP000015103">
    <property type="component" value="Unassembled WGS sequence"/>
</dbReference>
<dbReference type="InterPro" id="IPR036201">
    <property type="entry name" value="Pacifastin_dom_sf"/>
</dbReference>
<comment type="subcellular location">
    <subcellularLocation>
        <location evidence="1">Secreted</location>
    </subcellularLocation>
</comment>
<evidence type="ECO:0000256" key="7">
    <source>
        <dbReference type="PROSITE-ProRule" id="PRU00776"/>
    </source>
</evidence>
<evidence type="ECO:0000256" key="6">
    <source>
        <dbReference type="ARBA" id="ARBA00029459"/>
    </source>
</evidence>
<proteinExistence type="inferred from homology"/>
<dbReference type="EnsemblMetazoa" id="RPRC010181-RA">
    <property type="protein sequence ID" value="RPRC010181-PA"/>
    <property type="gene ID" value="RPRC010181"/>
</dbReference>
<evidence type="ECO:0000256" key="2">
    <source>
        <dbReference type="ARBA" id="ARBA00022525"/>
    </source>
</evidence>
<evidence type="ECO:0000256" key="4">
    <source>
        <dbReference type="ARBA" id="ARBA00022900"/>
    </source>
</evidence>
<keyword evidence="3 7" id="KW-0646">Protease inhibitor</keyword>
<accession>T1I1L1</accession>
<evidence type="ECO:0000256" key="3">
    <source>
        <dbReference type="ARBA" id="ARBA00022690"/>
    </source>
</evidence>
<dbReference type="SUPFAM" id="SSF57283">
    <property type="entry name" value="PMP inhibitors"/>
    <property type="match status" value="1"/>
</dbReference>
<sequence>YSLHNGYNKYLWNHSVVQADIRKCSAPDLLIGSKAFSKMFNVLAILFVIIYVADATTKCKPRTMVRQADGCNFCMCSRRGELGACTLRDCKDVSVHRYKRNFPILAKHEPCDVYGDFTSEDGTPCWCMRNVGVAFCNNKEQ</sequence>
<dbReference type="InterPro" id="IPR008037">
    <property type="entry name" value="Pacifastin_dom"/>
</dbReference>
<dbReference type="InParanoid" id="T1I1L1"/>
<protein>
    <submittedName>
        <fullName evidence="8">Pacifastin domain-containing protein</fullName>
    </submittedName>
</protein>
<keyword evidence="9" id="KW-1185">Reference proteome</keyword>
<dbReference type="EMBL" id="ACPB03015066">
    <property type="status" value="NOT_ANNOTATED_CDS"/>
    <property type="molecule type" value="Genomic_DNA"/>
</dbReference>
<dbReference type="HOGENOM" id="CLU_1830229_0_0_1"/>
<evidence type="ECO:0000313" key="8">
    <source>
        <dbReference type="EnsemblMetazoa" id="RPRC010181-PA"/>
    </source>
</evidence>
<evidence type="ECO:0000256" key="1">
    <source>
        <dbReference type="ARBA" id="ARBA00004613"/>
    </source>
</evidence>
<keyword evidence="5" id="KW-1015">Disulfide bond</keyword>
<evidence type="ECO:0000313" key="9">
    <source>
        <dbReference type="Proteomes" id="UP000015103"/>
    </source>
</evidence>
<dbReference type="AlphaFoldDB" id="T1I1L1"/>
<dbReference type="GO" id="GO:0004867">
    <property type="term" value="F:serine-type endopeptidase inhibitor activity"/>
    <property type="evidence" value="ECO:0007669"/>
    <property type="project" value="UniProtKB-UniRule"/>
</dbReference>
<dbReference type="GO" id="GO:0005576">
    <property type="term" value="C:extracellular region"/>
    <property type="evidence" value="ECO:0007669"/>
    <property type="project" value="UniProtKB-SubCell"/>
</dbReference>
<name>T1I1L1_RHOPR</name>
<evidence type="ECO:0000256" key="5">
    <source>
        <dbReference type="ARBA" id="ARBA00023157"/>
    </source>
</evidence>
<dbReference type="VEuPathDB" id="VectorBase:RPRC010181"/>